<dbReference type="EMBL" id="FOFB01000006">
    <property type="protein sequence ID" value="SEQ18438.1"/>
    <property type="molecule type" value="Genomic_DNA"/>
</dbReference>
<accession>A0A1H9E0H6</accession>
<sequence>MKILIIGSKGFIGTHCLNYFRQSGSEAWGCDVVVDYTDQQYVQVDATNANYLKVFEGRDFDVCVNCSGAASVPDSLRRPLRDFELNTYNVFRMLNAIRETTPGCKFINLSSAAVYGNPDSLPIVETQNLQPISPYGQHKLQAEAICREFRDHFDVATCSLRIFSAFGDGLRKQLFWDLYQKGRSGNKVTLWGTGMESRDFIHVDDIIQIIDLVIKKGSFSGEAINVANGKEILIKDIVRTFYGCFPEEIDYEFGGQGRKGDPNNWVADISLIKQLGYRQEVSLKDGLKKYYEWAQEE</sequence>
<evidence type="ECO:0000259" key="2">
    <source>
        <dbReference type="Pfam" id="PF01370"/>
    </source>
</evidence>
<keyword evidence="4" id="KW-1185">Reference proteome</keyword>
<dbReference type="Gene3D" id="3.40.50.720">
    <property type="entry name" value="NAD(P)-binding Rossmann-like Domain"/>
    <property type="match status" value="1"/>
</dbReference>
<dbReference type="AlphaFoldDB" id="A0A1H9E0H6"/>
<dbReference type="Proteomes" id="UP000199021">
    <property type="component" value="Unassembled WGS sequence"/>
</dbReference>
<organism evidence="3 4">
    <name type="scientific">Neolewinella agarilytica</name>
    <dbReference type="NCBI Taxonomy" id="478744"/>
    <lineage>
        <taxon>Bacteria</taxon>
        <taxon>Pseudomonadati</taxon>
        <taxon>Bacteroidota</taxon>
        <taxon>Saprospiria</taxon>
        <taxon>Saprospirales</taxon>
        <taxon>Lewinellaceae</taxon>
        <taxon>Neolewinella</taxon>
    </lineage>
</organism>
<dbReference type="PANTHER" id="PTHR43000">
    <property type="entry name" value="DTDP-D-GLUCOSE 4,6-DEHYDRATASE-RELATED"/>
    <property type="match status" value="1"/>
</dbReference>
<dbReference type="CDD" id="cd08946">
    <property type="entry name" value="SDR_e"/>
    <property type="match status" value="1"/>
</dbReference>
<reference evidence="4" key="1">
    <citation type="submission" date="2016-10" db="EMBL/GenBank/DDBJ databases">
        <authorList>
            <person name="Varghese N."/>
            <person name="Submissions S."/>
        </authorList>
    </citation>
    <scope>NUCLEOTIDE SEQUENCE [LARGE SCALE GENOMIC DNA]</scope>
    <source>
        <strain evidence="4">DSM 24740</strain>
    </source>
</reference>
<name>A0A1H9E0H6_9BACT</name>
<dbReference type="InterPro" id="IPR036291">
    <property type="entry name" value="NAD(P)-bd_dom_sf"/>
</dbReference>
<protein>
    <submittedName>
        <fullName evidence="3">dTDP-glucose 4,6-dehydratase/UDP-glucose 4-epimerase</fullName>
    </submittedName>
</protein>
<dbReference type="STRING" id="478744.SAMN05444359_106178"/>
<evidence type="ECO:0000313" key="3">
    <source>
        <dbReference type="EMBL" id="SEQ18438.1"/>
    </source>
</evidence>
<proteinExistence type="inferred from homology"/>
<dbReference type="InParanoid" id="A0A1H9E0H6"/>
<dbReference type="InterPro" id="IPR001509">
    <property type="entry name" value="Epimerase_deHydtase"/>
</dbReference>
<evidence type="ECO:0000256" key="1">
    <source>
        <dbReference type="ARBA" id="ARBA00007637"/>
    </source>
</evidence>
<dbReference type="Pfam" id="PF01370">
    <property type="entry name" value="Epimerase"/>
    <property type="match status" value="1"/>
</dbReference>
<comment type="similarity">
    <text evidence="1">Belongs to the NAD(P)-dependent epimerase/dehydratase family.</text>
</comment>
<dbReference type="SUPFAM" id="SSF51735">
    <property type="entry name" value="NAD(P)-binding Rossmann-fold domains"/>
    <property type="match status" value="1"/>
</dbReference>
<evidence type="ECO:0000313" key="4">
    <source>
        <dbReference type="Proteomes" id="UP000199021"/>
    </source>
</evidence>
<dbReference type="OrthoDB" id="9810015at2"/>
<feature type="domain" description="NAD-dependent epimerase/dehydratase" evidence="2">
    <location>
        <begin position="3"/>
        <end position="227"/>
    </location>
</feature>
<gene>
    <name evidence="3" type="ORF">SAMN05444359_106178</name>
</gene>
<dbReference type="RefSeq" id="WP_090166877.1">
    <property type="nucleotide sequence ID" value="NZ_FOFB01000006.1"/>
</dbReference>